<comment type="caution">
    <text evidence="2">The sequence shown here is derived from an EMBL/GenBank/DDBJ whole genome shotgun (WGS) entry which is preliminary data.</text>
</comment>
<dbReference type="AlphaFoldDB" id="A0AAD8P797"/>
<evidence type="ECO:0000256" key="1">
    <source>
        <dbReference type="SAM" id="MobiDB-lite"/>
    </source>
</evidence>
<sequence>MKIREDYDDKDKVYKYSERDYKYKGETHRKREDAYLKYGNRGYKHKEDRHRDDVEWEHRHKTGRARDDINRKKRSREHTSDFESENLKDGSHRHTNNLGRSPFYVDRAARHKDNKDVRRDNSKKSEDETSDYRSRSVQDQHFESKRYMSDANIDPNFERVMSSPRDDDMEITANHSRQRSSLNCKYYPSRDHYRFSKQEETVHEKRSHHNLYSNNDLPDQVCIDDLSAKKLLKSDSQLSPSSEDKLSSHLPPQPPFNKSVEHDLGSSQSNWNNFSNWPYMPFHHVPSPMFNPFMYQYLPPMLGVPPMNMNYATMPCYFTGDTSGNWDHGRNELNNQSWESNVVSVDLQSAVQKNEDLVHGHTSEVRSVQSDAHIEIEENNLDFNTPEVIKVTESSLISMVEKDHDTLIPQVYLSKIDVSKDLTRPELYEQCTSMLLDLDKASLVSDECDRKILCFEVGAEDDMSNGASPFAAADDSVFKKAMSLYTKHMEPVTAMGPRSVKDHQKENIEVDHSVGNQEKESCAPSIGNCEVKVGVNDSCNDYDGRKEVDKPGDGGSLLVLTHLSTSDLTEPGSVNASGIHSPESTH</sequence>
<protein>
    <submittedName>
        <fullName evidence="2">Uncharacterized protein</fullName>
    </submittedName>
</protein>
<keyword evidence="3" id="KW-1185">Reference proteome</keyword>
<dbReference type="EMBL" id="JAUHHV010000001">
    <property type="protein sequence ID" value="KAK1436128.1"/>
    <property type="molecule type" value="Genomic_DNA"/>
</dbReference>
<dbReference type="PANTHER" id="PTHR34837:SF1">
    <property type="entry name" value="LOW PROTEIN: ZINC FINGER CCCH DOMAIN PROTEIN"/>
    <property type="match status" value="1"/>
</dbReference>
<feature type="compositionally biased region" description="Basic and acidic residues" evidence="1">
    <location>
        <begin position="45"/>
        <end position="70"/>
    </location>
</feature>
<proteinExistence type="predicted"/>
<evidence type="ECO:0000313" key="3">
    <source>
        <dbReference type="Proteomes" id="UP001229421"/>
    </source>
</evidence>
<reference evidence="2" key="1">
    <citation type="journal article" date="2023" name="bioRxiv">
        <title>Improved chromosome-level genome assembly for marigold (Tagetes erecta).</title>
        <authorList>
            <person name="Jiang F."/>
            <person name="Yuan L."/>
            <person name="Wang S."/>
            <person name="Wang H."/>
            <person name="Xu D."/>
            <person name="Wang A."/>
            <person name="Fan W."/>
        </authorList>
    </citation>
    <scope>NUCLEOTIDE SEQUENCE</scope>
    <source>
        <strain evidence="2">WSJ</strain>
        <tissue evidence="2">Leaf</tissue>
    </source>
</reference>
<feature type="compositionally biased region" description="Basic and acidic residues" evidence="1">
    <location>
        <begin position="107"/>
        <end position="148"/>
    </location>
</feature>
<accession>A0AAD8P797</accession>
<name>A0AAD8P797_TARER</name>
<dbReference type="PANTHER" id="PTHR34837">
    <property type="entry name" value="OS05G0595500 PROTEIN"/>
    <property type="match status" value="1"/>
</dbReference>
<feature type="region of interest" description="Disordered" evidence="1">
    <location>
        <begin position="17"/>
        <end position="166"/>
    </location>
</feature>
<feature type="region of interest" description="Disordered" evidence="1">
    <location>
        <begin position="197"/>
        <end position="218"/>
    </location>
</feature>
<feature type="region of interest" description="Disordered" evidence="1">
    <location>
        <begin position="234"/>
        <end position="267"/>
    </location>
</feature>
<evidence type="ECO:0000313" key="2">
    <source>
        <dbReference type="EMBL" id="KAK1436128.1"/>
    </source>
</evidence>
<feature type="region of interest" description="Disordered" evidence="1">
    <location>
        <begin position="562"/>
        <end position="586"/>
    </location>
</feature>
<dbReference type="Proteomes" id="UP001229421">
    <property type="component" value="Unassembled WGS sequence"/>
</dbReference>
<organism evidence="2 3">
    <name type="scientific">Tagetes erecta</name>
    <name type="common">African marigold</name>
    <dbReference type="NCBI Taxonomy" id="13708"/>
    <lineage>
        <taxon>Eukaryota</taxon>
        <taxon>Viridiplantae</taxon>
        <taxon>Streptophyta</taxon>
        <taxon>Embryophyta</taxon>
        <taxon>Tracheophyta</taxon>
        <taxon>Spermatophyta</taxon>
        <taxon>Magnoliopsida</taxon>
        <taxon>eudicotyledons</taxon>
        <taxon>Gunneridae</taxon>
        <taxon>Pentapetalae</taxon>
        <taxon>asterids</taxon>
        <taxon>campanulids</taxon>
        <taxon>Asterales</taxon>
        <taxon>Asteraceae</taxon>
        <taxon>Asteroideae</taxon>
        <taxon>Heliantheae alliance</taxon>
        <taxon>Tageteae</taxon>
        <taxon>Tagetes</taxon>
    </lineage>
</organism>
<feature type="compositionally biased region" description="Basic and acidic residues" evidence="1">
    <location>
        <begin position="17"/>
        <end position="35"/>
    </location>
</feature>
<gene>
    <name evidence="2" type="ORF">QVD17_01904</name>
</gene>
<feature type="compositionally biased region" description="Basic and acidic residues" evidence="1">
    <location>
        <begin position="77"/>
        <end position="92"/>
    </location>
</feature>